<reference evidence="3" key="1">
    <citation type="submission" date="2009-07" db="EMBL/GenBank/DDBJ databases">
        <title>Complete sequence of chromosome of Methylovorus sp. SIP3-4.</title>
        <authorList>
            <person name="Lucas S."/>
            <person name="Copeland A."/>
            <person name="Lapidus A."/>
            <person name="Glavina del Rio T."/>
            <person name="Tice H."/>
            <person name="Bruce D."/>
            <person name="Goodwin L."/>
            <person name="Pitluck S."/>
            <person name="Clum A."/>
            <person name="Larimer F."/>
            <person name="Land M."/>
            <person name="Hauser L."/>
            <person name="Kyrpides N."/>
            <person name="Mikhailova N."/>
            <person name="Kayluzhnaya M."/>
            <person name="Chistoserdova L."/>
        </authorList>
    </citation>
    <scope>NUCLEOTIDE SEQUENCE [LARGE SCALE GENOMIC DNA]</scope>
    <source>
        <strain evidence="3">SIP3-4</strain>
    </source>
</reference>
<evidence type="ECO:0000313" key="2">
    <source>
        <dbReference type="EMBL" id="ACT50887.1"/>
    </source>
</evidence>
<accession>C6XEB2</accession>
<name>C6XEB2_METGS</name>
<dbReference type="Proteomes" id="UP000002743">
    <property type="component" value="Chromosome"/>
</dbReference>
<dbReference type="STRING" id="582744.Msip34_1642"/>
<dbReference type="KEGG" id="mei:Msip34_1642"/>
<protein>
    <submittedName>
        <fullName evidence="2">Uncharacterized protein</fullName>
    </submittedName>
</protein>
<reference evidence="2 3" key="2">
    <citation type="journal article" date="2011" name="J. Bacteriol.">
        <title>Genomes of three methylotrophs from a single niche uncover genetic and metabolic divergence of Methylophilaceae.</title>
        <authorList>
            <person name="Lapidus A."/>
            <person name="Clum A."/>
            <person name="Labutti K."/>
            <person name="Kaluzhnaya M.G."/>
            <person name="Lim S."/>
            <person name="Beck D.A."/>
            <person name="Glavina Del Rio T."/>
            <person name="Nolan M."/>
            <person name="Mavromatis K."/>
            <person name="Huntemann M."/>
            <person name="Lucas S."/>
            <person name="Lidstrom M.E."/>
            <person name="Ivanova N."/>
            <person name="Chistoserdova L."/>
        </authorList>
    </citation>
    <scope>NUCLEOTIDE SEQUENCE [LARGE SCALE GENOMIC DNA]</scope>
    <source>
        <strain evidence="2 3">SIP3-4</strain>
    </source>
</reference>
<evidence type="ECO:0000313" key="3">
    <source>
        <dbReference type="Proteomes" id="UP000002743"/>
    </source>
</evidence>
<evidence type="ECO:0000256" key="1">
    <source>
        <dbReference type="SAM" id="MobiDB-lite"/>
    </source>
</evidence>
<keyword evidence="3" id="KW-1185">Reference proteome</keyword>
<proteinExistence type="predicted"/>
<dbReference type="RefSeq" id="WP_015830302.1">
    <property type="nucleotide sequence ID" value="NC_012969.1"/>
</dbReference>
<dbReference type="EMBL" id="CP001674">
    <property type="protein sequence ID" value="ACT50887.1"/>
    <property type="molecule type" value="Genomic_DNA"/>
</dbReference>
<feature type="region of interest" description="Disordered" evidence="1">
    <location>
        <begin position="44"/>
        <end position="73"/>
    </location>
</feature>
<organism evidence="2 3">
    <name type="scientific">Methylovorus glucosotrophus (strain SIP3-4)</name>
    <dbReference type="NCBI Taxonomy" id="582744"/>
    <lineage>
        <taxon>Bacteria</taxon>
        <taxon>Pseudomonadati</taxon>
        <taxon>Pseudomonadota</taxon>
        <taxon>Betaproteobacteria</taxon>
        <taxon>Nitrosomonadales</taxon>
        <taxon>Methylophilaceae</taxon>
        <taxon>Methylovorus</taxon>
    </lineage>
</organism>
<dbReference type="HOGENOM" id="CLU_2700511_0_0_4"/>
<dbReference type="AlphaFoldDB" id="C6XEB2"/>
<sequence length="73" mass="8267">MHPEEQQIIDFMHAFSREFDKPEFRITTASGTVLASKAFKHPPFKHEIKPSLSHSAKTSGPEFSARNKPTEAE</sequence>
<gene>
    <name evidence="2" type="ordered locus">Msip34_1642</name>
</gene>